<keyword evidence="1" id="KW-0732">Signal</keyword>
<feature type="signal peptide" evidence="1">
    <location>
        <begin position="1"/>
        <end position="22"/>
    </location>
</feature>
<accession>A0ABS4SHP7</accession>
<feature type="chain" id="PRO_5047094118" description="Lipoprotein" evidence="1">
    <location>
        <begin position="23"/>
        <end position="129"/>
    </location>
</feature>
<comment type="caution">
    <text evidence="2">The sequence shown here is derived from an EMBL/GenBank/DDBJ whole genome shotgun (WGS) entry which is preliminary data.</text>
</comment>
<name>A0ABS4SHP7_9PROT</name>
<dbReference type="PROSITE" id="PS51257">
    <property type="entry name" value="PROKAR_LIPOPROTEIN"/>
    <property type="match status" value="1"/>
</dbReference>
<protein>
    <recommendedName>
        <fullName evidence="4">Lipoprotein</fullName>
    </recommendedName>
</protein>
<keyword evidence="3" id="KW-1185">Reference proteome</keyword>
<sequence>MTAHIRGWAASAALTAAFLAGCADLTAGLTPPAQATPEPGAVASLDRLSPGVCNPVLARSLAGARIPIDDVRDVVYGLYRDDRRGKIVGYDAWVYLKDQPGSVIVQMDEYCTLRQIYTRDGAKLPNRQA</sequence>
<evidence type="ECO:0000256" key="1">
    <source>
        <dbReference type="SAM" id="SignalP"/>
    </source>
</evidence>
<dbReference type="RefSeq" id="WP_246500471.1">
    <property type="nucleotide sequence ID" value="NZ_JAGINP010000004.1"/>
</dbReference>
<reference evidence="2 3" key="1">
    <citation type="submission" date="2021-03" db="EMBL/GenBank/DDBJ databases">
        <title>Genomic Encyclopedia of Type Strains, Phase III (KMG-III): the genomes of soil and plant-associated and newly described type strains.</title>
        <authorList>
            <person name="Whitman W."/>
        </authorList>
    </citation>
    <scope>NUCLEOTIDE SEQUENCE [LARGE SCALE GENOMIC DNA]</scope>
    <source>
        <strain evidence="2 3">IMMIB AFH-6</strain>
    </source>
</reference>
<organism evidence="2 3">
    <name type="scientific">Azospirillum rugosum</name>
    <dbReference type="NCBI Taxonomy" id="416170"/>
    <lineage>
        <taxon>Bacteria</taxon>
        <taxon>Pseudomonadati</taxon>
        <taxon>Pseudomonadota</taxon>
        <taxon>Alphaproteobacteria</taxon>
        <taxon>Rhodospirillales</taxon>
        <taxon>Azospirillaceae</taxon>
        <taxon>Azospirillum</taxon>
    </lineage>
</organism>
<evidence type="ECO:0008006" key="4">
    <source>
        <dbReference type="Google" id="ProtNLM"/>
    </source>
</evidence>
<gene>
    <name evidence="2" type="ORF">J2851_001312</name>
</gene>
<dbReference type="EMBL" id="JAGINP010000004">
    <property type="protein sequence ID" value="MBP2291563.1"/>
    <property type="molecule type" value="Genomic_DNA"/>
</dbReference>
<proteinExistence type="predicted"/>
<evidence type="ECO:0000313" key="3">
    <source>
        <dbReference type="Proteomes" id="UP000781958"/>
    </source>
</evidence>
<dbReference type="Proteomes" id="UP000781958">
    <property type="component" value="Unassembled WGS sequence"/>
</dbReference>
<evidence type="ECO:0000313" key="2">
    <source>
        <dbReference type="EMBL" id="MBP2291563.1"/>
    </source>
</evidence>